<protein>
    <submittedName>
        <fullName evidence="1">Uncharacterized protein</fullName>
    </submittedName>
</protein>
<organism evidence="1 2">
    <name type="scientific">Vaccinium darrowii</name>
    <dbReference type="NCBI Taxonomy" id="229202"/>
    <lineage>
        <taxon>Eukaryota</taxon>
        <taxon>Viridiplantae</taxon>
        <taxon>Streptophyta</taxon>
        <taxon>Embryophyta</taxon>
        <taxon>Tracheophyta</taxon>
        <taxon>Spermatophyta</taxon>
        <taxon>Magnoliopsida</taxon>
        <taxon>eudicotyledons</taxon>
        <taxon>Gunneridae</taxon>
        <taxon>Pentapetalae</taxon>
        <taxon>asterids</taxon>
        <taxon>Ericales</taxon>
        <taxon>Ericaceae</taxon>
        <taxon>Vaccinioideae</taxon>
        <taxon>Vaccinieae</taxon>
        <taxon>Vaccinium</taxon>
    </lineage>
</organism>
<keyword evidence="2" id="KW-1185">Reference proteome</keyword>
<gene>
    <name evidence="1" type="ORF">Vadar_010275</name>
</gene>
<evidence type="ECO:0000313" key="1">
    <source>
        <dbReference type="EMBL" id="KAH7860183.1"/>
    </source>
</evidence>
<comment type="caution">
    <text evidence="1">The sequence shown here is derived from an EMBL/GenBank/DDBJ whole genome shotgun (WGS) entry which is preliminary data.</text>
</comment>
<sequence length="425" mass="49417">MVSSDSIQTAEMLQWDKRCIYKVPASVTDLNKKAYKPQYVSFGPYHHGEAHLTLMEEHKLRALLHFLKRSQKPLESYVDSLAEVTQSLKDSYASLDPVWKRDTDRFLYLMILDGCFMIEVMRTSTEMLNDYARNDPIFSDHGKFHIVPYIKRDMLMLENQLPMLLLTTLLAVESEQTKQDEEFVNKLVLKFCWPNLWFPPDSRMGKCVHLLDLYRKSLLWEDPRKKESSKQQIPWNGKCHEGGGQIIRSAVELYEAGIRFKKSKSRSLIDISFEDGVLRLPHIVVDDTTESMFLNLIAFERFHVGAGNEVTSYIFFMDNIIDSPMDVNHLHVRGIIQNAMGSDKAVAKLFNSISKDVTLDPDSSLDVVYESVNKYCKKRYHKWRANLCHTYFRNPWAMLSVIAAVFLFALTTLQTFYTIYSTYHK</sequence>
<accession>A0ACB7Z2Y2</accession>
<name>A0ACB7Z2Y2_9ERIC</name>
<reference evidence="1 2" key="1">
    <citation type="journal article" date="2021" name="Hortic Res">
        <title>High-quality reference genome and annotation aids understanding of berry development for evergreen blueberry (Vaccinium darrowii).</title>
        <authorList>
            <person name="Yu J."/>
            <person name="Hulse-Kemp A.M."/>
            <person name="Babiker E."/>
            <person name="Staton M."/>
        </authorList>
    </citation>
    <scope>NUCLEOTIDE SEQUENCE [LARGE SCALE GENOMIC DNA]</scope>
    <source>
        <strain evidence="2">cv. NJ 8807/NJ 8810</strain>
        <tissue evidence="1">Young leaf</tissue>
    </source>
</reference>
<dbReference type="Proteomes" id="UP000828048">
    <property type="component" value="Chromosome 4"/>
</dbReference>
<evidence type="ECO:0000313" key="2">
    <source>
        <dbReference type="Proteomes" id="UP000828048"/>
    </source>
</evidence>
<proteinExistence type="predicted"/>
<dbReference type="EMBL" id="CM037154">
    <property type="protein sequence ID" value="KAH7860183.1"/>
    <property type="molecule type" value="Genomic_DNA"/>
</dbReference>